<organism evidence="3 4">
    <name type="scientific">Paraglomus occultum</name>
    <dbReference type="NCBI Taxonomy" id="144539"/>
    <lineage>
        <taxon>Eukaryota</taxon>
        <taxon>Fungi</taxon>
        <taxon>Fungi incertae sedis</taxon>
        <taxon>Mucoromycota</taxon>
        <taxon>Glomeromycotina</taxon>
        <taxon>Glomeromycetes</taxon>
        <taxon>Paraglomerales</taxon>
        <taxon>Paraglomeraceae</taxon>
        <taxon>Paraglomus</taxon>
    </lineage>
</organism>
<keyword evidence="4" id="KW-1185">Reference proteome</keyword>
<evidence type="ECO:0000313" key="4">
    <source>
        <dbReference type="Proteomes" id="UP000789572"/>
    </source>
</evidence>
<dbReference type="Pfam" id="PF07534">
    <property type="entry name" value="TLD"/>
    <property type="match status" value="1"/>
</dbReference>
<dbReference type="SMART" id="SM00225">
    <property type="entry name" value="BTB"/>
    <property type="match status" value="1"/>
</dbReference>
<evidence type="ECO:0000313" key="3">
    <source>
        <dbReference type="EMBL" id="CAG8475139.1"/>
    </source>
</evidence>
<feature type="domain" description="TLDc" evidence="2">
    <location>
        <begin position="294"/>
        <end position="468"/>
    </location>
</feature>
<accession>A0A9N8W5Q0</accession>
<feature type="domain" description="BTB" evidence="1">
    <location>
        <begin position="23"/>
        <end position="96"/>
    </location>
</feature>
<dbReference type="SUPFAM" id="SSF54695">
    <property type="entry name" value="POZ domain"/>
    <property type="match status" value="1"/>
</dbReference>
<sequence length="480" mass="56024">MSLNFLQTLSTDIGQLLQDSDECNIIIEVGEDPNIKAFYAHSIILRARSPYFRRALSHEWTKIEDGRRKFRKPNIKPEVFELILKFVYSGDINLDGQDVSRILELLVATDELLLSELSDHVQDYILHCQSEWLKQNVVSLWTKIHHYDACAKLKNHCLRLICRKPQFLFASEDFLSMPESLLLPFLRIDGLRMEEIEIWDHVRRWGLAQHPEIQDKDMSKWSTDEYESLERTLKNCMPLIDFAHVSSNDFYDKVWPFRGMLPKTLLEDIVRYHLKTNSPPQPVKLAFRLQFDSALIRTSHVALLASWIDRLGDKRYLYDEVPYRFQLLLRGTRDGFSSSVFHELCDEKPKTVVVIKIRGTDEIIGGYSPLIWKPMDGYCNTEDSFLFSFGNRGNVEDATLSRVSLSRSYYAIRWNGLDYGPCFGDKDLWMRNKFNEEQSCSCRRDDYVESITDCTTFAVEEYEVFRIVKKSASIDVGPKT</sequence>
<dbReference type="InterPro" id="IPR000210">
    <property type="entry name" value="BTB/POZ_dom"/>
</dbReference>
<dbReference type="OrthoDB" id="6359816at2759"/>
<dbReference type="InterPro" id="IPR011333">
    <property type="entry name" value="SKP1/BTB/POZ_sf"/>
</dbReference>
<dbReference type="PROSITE" id="PS50097">
    <property type="entry name" value="BTB"/>
    <property type="match status" value="1"/>
</dbReference>
<dbReference type="Proteomes" id="UP000789572">
    <property type="component" value="Unassembled WGS sequence"/>
</dbReference>
<dbReference type="AlphaFoldDB" id="A0A9N8W5Q0"/>
<dbReference type="Pfam" id="PF07707">
    <property type="entry name" value="BACK"/>
    <property type="match status" value="1"/>
</dbReference>
<dbReference type="InterPro" id="IPR051481">
    <property type="entry name" value="BTB-POZ/Galectin-3-binding"/>
</dbReference>
<dbReference type="Pfam" id="PF00651">
    <property type="entry name" value="BTB"/>
    <property type="match status" value="1"/>
</dbReference>
<name>A0A9N8W5Q0_9GLOM</name>
<dbReference type="InterPro" id="IPR006571">
    <property type="entry name" value="TLDc_dom"/>
</dbReference>
<protein>
    <submittedName>
        <fullName evidence="3">4614_t:CDS:1</fullName>
    </submittedName>
</protein>
<gene>
    <name evidence="3" type="ORF">POCULU_LOCUS1245</name>
</gene>
<comment type="caution">
    <text evidence="3">The sequence shown here is derived from an EMBL/GenBank/DDBJ whole genome shotgun (WGS) entry which is preliminary data.</text>
</comment>
<proteinExistence type="predicted"/>
<reference evidence="3" key="1">
    <citation type="submission" date="2021-06" db="EMBL/GenBank/DDBJ databases">
        <authorList>
            <person name="Kallberg Y."/>
            <person name="Tangrot J."/>
            <person name="Rosling A."/>
        </authorList>
    </citation>
    <scope>NUCLEOTIDE SEQUENCE</scope>
    <source>
        <strain evidence="3">IA702</strain>
    </source>
</reference>
<dbReference type="InterPro" id="IPR011705">
    <property type="entry name" value="BACK"/>
</dbReference>
<dbReference type="PANTHER" id="PTHR24410:SF23">
    <property type="entry name" value="BTB DOMAIN-CONTAINING PROTEIN-RELATED"/>
    <property type="match status" value="1"/>
</dbReference>
<dbReference type="Gene3D" id="3.30.710.10">
    <property type="entry name" value="Potassium Channel Kv1.1, Chain A"/>
    <property type="match status" value="1"/>
</dbReference>
<dbReference type="CDD" id="cd18186">
    <property type="entry name" value="BTB_POZ_ZBTB_KLHL-like"/>
    <property type="match status" value="1"/>
</dbReference>
<evidence type="ECO:0000259" key="1">
    <source>
        <dbReference type="PROSITE" id="PS50097"/>
    </source>
</evidence>
<dbReference type="PROSITE" id="PS51886">
    <property type="entry name" value="TLDC"/>
    <property type="match status" value="1"/>
</dbReference>
<evidence type="ECO:0000259" key="2">
    <source>
        <dbReference type="PROSITE" id="PS51886"/>
    </source>
</evidence>
<dbReference type="PANTHER" id="PTHR24410">
    <property type="entry name" value="HL07962P-RELATED"/>
    <property type="match status" value="1"/>
</dbReference>
<dbReference type="EMBL" id="CAJVPJ010000088">
    <property type="protein sequence ID" value="CAG8475139.1"/>
    <property type="molecule type" value="Genomic_DNA"/>
</dbReference>
<dbReference type="Gene3D" id="1.25.40.420">
    <property type="match status" value="1"/>
</dbReference>